<evidence type="ECO:0000313" key="2">
    <source>
        <dbReference type="Proteomes" id="UP000183832"/>
    </source>
</evidence>
<proteinExistence type="predicted"/>
<name>A0A1J1IRG8_9DIPT</name>
<accession>A0A1J1IRG8</accession>
<keyword evidence="2" id="KW-1185">Reference proteome</keyword>
<reference evidence="1 2" key="1">
    <citation type="submission" date="2015-04" db="EMBL/GenBank/DDBJ databases">
        <authorList>
            <person name="Syromyatnikov M.Y."/>
            <person name="Popov V.N."/>
        </authorList>
    </citation>
    <scope>NUCLEOTIDE SEQUENCE [LARGE SCALE GENOMIC DNA]</scope>
</reference>
<dbReference type="Proteomes" id="UP000183832">
    <property type="component" value="Unassembled WGS sequence"/>
</dbReference>
<evidence type="ECO:0000313" key="1">
    <source>
        <dbReference type="EMBL" id="CRL02322.1"/>
    </source>
</evidence>
<protein>
    <submittedName>
        <fullName evidence="1">CLUMA_CG015495, isoform A</fullName>
    </submittedName>
</protein>
<sequence length="91" mass="10157">MNVFLSMADIFQVILWNVDMSNDNNYQGVNHRSASAGCLQMKHQKSLVLFKKNGLFPRICLHFLGICLVLQCTNGASAGQFYSMNSPLTIT</sequence>
<organism evidence="1 2">
    <name type="scientific">Clunio marinus</name>
    <dbReference type="NCBI Taxonomy" id="568069"/>
    <lineage>
        <taxon>Eukaryota</taxon>
        <taxon>Metazoa</taxon>
        <taxon>Ecdysozoa</taxon>
        <taxon>Arthropoda</taxon>
        <taxon>Hexapoda</taxon>
        <taxon>Insecta</taxon>
        <taxon>Pterygota</taxon>
        <taxon>Neoptera</taxon>
        <taxon>Endopterygota</taxon>
        <taxon>Diptera</taxon>
        <taxon>Nematocera</taxon>
        <taxon>Chironomoidea</taxon>
        <taxon>Chironomidae</taxon>
        <taxon>Clunio</taxon>
    </lineage>
</organism>
<gene>
    <name evidence="1" type="ORF">CLUMA_CG015495</name>
</gene>
<dbReference type="EMBL" id="CVRI01000057">
    <property type="protein sequence ID" value="CRL02322.1"/>
    <property type="molecule type" value="Genomic_DNA"/>
</dbReference>
<dbReference type="AlphaFoldDB" id="A0A1J1IRG8"/>